<feature type="region of interest" description="Disordered" evidence="1">
    <location>
        <begin position="291"/>
        <end position="366"/>
    </location>
</feature>
<feature type="compositionally biased region" description="Low complexity" evidence="1">
    <location>
        <begin position="852"/>
        <end position="863"/>
    </location>
</feature>
<feature type="compositionally biased region" description="Polar residues" evidence="1">
    <location>
        <begin position="743"/>
        <end position="788"/>
    </location>
</feature>
<dbReference type="AlphaFoldDB" id="A0A9P5D4I2"/>
<feature type="region of interest" description="Disordered" evidence="1">
    <location>
        <begin position="245"/>
        <end position="269"/>
    </location>
</feature>
<dbReference type="RefSeq" id="XP_035322223.1">
    <property type="nucleotide sequence ID" value="XM_035468242.1"/>
</dbReference>
<feature type="region of interest" description="Disordered" evidence="1">
    <location>
        <begin position="16"/>
        <end position="73"/>
    </location>
</feature>
<proteinExistence type="predicted"/>
<feature type="compositionally biased region" description="Basic and acidic residues" evidence="1">
    <location>
        <begin position="53"/>
        <end position="66"/>
    </location>
</feature>
<feature type="compositionally biased region" description="Basic residues" evidence="1">
    <location>
        <begin position="444"/>
        <end position="455"/>
    </location>
</feature>
<organism evidence="2 3">
    <name type="scientific">Geosmithia morbida</name>
    <dbReference type="NCBI Taxonomy" id="1094350"/>
    <lineage>
        <taxon>Eukaryota</taxon>
        <taxon>Fungi</taxon>
        <taxon>Dikarya</taxon>
        <taxon>Ascomycota</taxon>
        <taxon>Pezizomycotina</taxon>
        <taxon>Sordariomycetes</taxon>
        <taxon>Hypocreomycetidae</taxon>
        <taxon>Hypocreales</taxon>
        <taxon>Bionectriaceae</taxon>
        <taxon>Geosmithia</taxon>
    </lineage>
</organism>
<feature type="compositionally biased region" description="Low complexity" evidence="1">
    <location>
        <begin position="808"/>
        <end position="823"/>
    </location>
</feature>
<protein>
    <submittedName>
        <fullName evidence="2">Cell wall proline rich protein</fullName>
    </submittedName>
</protein>
<feature type="region of interest" description="Disordered" evidence="1">
    <location>
        <begin position="101"/>
        <end position="150"/>
    </location>
</feature>
<evidence type="ECO:0000313" key="3">
    <source>
        <dbReference type="Proteomes" id="UP000749293"/>
    </source>
</evidence>
<feature type="compositionally biased region" description="Acidic residues" evidence="1">
    <location>
        <begin position="486"/>
        <end position="495"/>
    </location>
</feature>
<feature type="compositionally biased region" description="Polar residues" evidence="1">
    <location>
        <begin position="677"/>
        <end position="692"/>
    </location>
</feature>
<comment type="caution">
    <text evidence="2">The sequence shown here is derived from an EMBL/GenBank/DDBJ whole genome shotgun (WGS) entry which is preliminary data.</text>
</comment>
<feature type="region of interest" description="Disordered" evidence="1">
    <location>
        <begin position="613"/>
        <end position="794"/>
    </location>
</feature>
<dbReference type="Proteomes" id="UP000749293">
    <property type="component" value="Unassembled WGS sequence"/>
</dbReference>
<gene>
    <name evidence="2" type="ORF">GMORB2_6272</name>
</gene>
<feature type="region of interest" description="Disordered" evidence="1">
    <location>
        <begin position="406"/>
        <end position="529"/>
    </location>
</feature>
<feature type="compositionally biased region" description="Low complexity" evidence="1">
    <location>
        <begin position="413"/>
        <end position="422"/>
    </location>
</feature>
<feature type="region of interest" description="Disordered" evidence="1">
    <location>
        <begin position="167"/>
        <end position="195"/>
    </location>
</feature>
<feature type="region of interest" description="Disordered" evidence="1">
    <location>
        <begin position="808"/>
        <end position="897"/>
    </location>
</feature>
<keyword evidence="3" id="KW-1185">Reference proteome</keyword>
<evidence type="ECO:0000313" key="2">
    <source>
        <dbReference type="EMBL" id="KAF4123571.1"/>
    </source>
</evidence>
<feature type="region of interest" description="Disordered" evidence="1">
    <location>
        <begin position="558"/>
        <end position="600"/>
    </location>
</feature>
<feature type="compositionally biased region" description="Polar residues" evidence="1">
    <location>
        <begin position="710"/>
        <end position="722"/>
    </location>
</feature>
<evidence type="ECO:0000256" key="1">
    <source>
        <dbReference type="SAM" id="MobiDB-lite"/>
    </source>
</evidence>
<feature type="compositionally biased region" description="Low complexity" evidence="1">
    <location>
        <begin position="291"/>
        <end position="312"/>
    </location>
</feature>
<reference evidence="2" key="1">
    <citation type="submission" date="2020-03" db="EMBL/GenBank/DDBJ databases">
        <title>Site-based positive gene gene selection in Geosmithia morbida across the United States reveals a broad range of putative effectors and factors for local host and environmental adapation.</title>
        <authorList>
            <person name="Onufrak A."/>
            <person name="Murdoch R.W."/>
            <person name="Gazis R."/>
            <person name="Huff M."/>
            <person name="Staton M."/>
            <person name="Klingeman W."/>
            <person name="Hadziabdic D."/>
        </authorList>
    </citation>
    <scope>NUCLEOTIDE SEQUENCE</scope>
    <source>
        <strain evidence="2">1262</strain>
    </source>
</reference>
<sequence length="911" mass="97474">MATAFSPELVPAATLLHTMDPDSFGTPGGQHLAQEPRTAPPPTPSFSFPARSDSGDELKSKPEPYRPAKRRPVSAIEGNFQSYKLAAERAETRAALPQFSFNPGATLPSEPQDDCLSPPRASHFVTSSVSTPRPTGHGHRRGGSEFVGGRIREGNSIAVISGSPTRLEADGDLVNVPNNTPQQPRRRGHRRGVSSAALSISDLNLPLPNPSFSFGGSAPTSPTNFDRATDTQLLEVPKTPVFECGAETEPEPQQPANEPSEPAITSTSRARVGFSDTLEYIPRPLSLVSTDTSSTVTVRPGHSVSGSVSSFVTAPTGRDSPGPPPSHTTSSGSSYRATSRPSTAGAILERTPTAQAEEPDLYPRRRNSIPALVVLGGSADVSSPEPSPTKSKRWTFFGLDHFSNHHVTHSRSRPSSSGSVDSATRFPTGSSSEHSESQDESKPSRSKKNKRRKMVKGWAGSILPRIPKRSKYSVRPPTPPASGIPPDEDEDEQVPDAETLSSPPPHPQPVTPTVTITESPDLPPRKWTVDDLSSPMIDLDAALGPFNTPLPRNAEWDAAQHAAGTAGRRRLHSAQGMRGFTGPGMHYHRRAESAPNLPPFDMSRAAISRYGSSSTMADVFEEEEEEEDHGRRGSGSQAMWETDSDGDATPPAVTPLELPPMMHRRKSSGVSDRDPLTLQSIRAQRSGGSLQESVIAEEPGATTGLAPASSDVSVSPRQSPRSMSKREPPPPSMELGLPHQVSLGPSGSTPISPYSMSFASSPRSPMSADTQRLSTAPSSVNEDNSFQSLLMGEPGPEVRLSVDYDIPSLTSSTSATTRDSSFTPQARMSLPRPHEPRPLSVSSAAFGRRRSSLASISRMISSSHGERSKLSMEVPMETEGGATDGKKHRRKGNRLGRFVQFWKTKGTNASS</sequence>
<dbReference type="GeneID" id="55972497"/>
<dbReference type="EMBL" id="JAANYQ010000006">
    <property type="protein sequence ID" value="KAF4123571.1"/>
    <property type="molecule type" value="Genomic_DNA"/>
</dbReference>
<feature type="compositionally biased region" description="Basic and acidic residues" evidence="1">
    <location>
        <begin position="433"/>
        <end position="443"/>
    </location>
</feature>
<name>A0A9P5D4I2_9HYPO</name>
<dbReference type="OrthoDB" id="5406427at2759"/>
<accession>A0A9P5D4I2</accession>